<dbReference type="AlphaFoldDB" id="A0A292YRW3"/>
<keyword evidence="1" id="KW-1133">Transmembrane helix</keyword>
<sequence>MSFEMLNWTSHIIALVLVFLLCLPTFWMVKLLRPFEVHKKIDAAKVKTIRVFENNTEREATGLEKQQLVDWYNEASFIQKRAYENPRVGKEGIVLELDSGDEILIVPREEDFDITQRRSNQQVVTYWARHSELGSFLAKLEG</sequence>
<dbReference type="OrthoDB" id="2718899at2"/>
<keyword evidence="3" id="KW-1185">Reference proteome</keyword>
<keyword evidence="1" id="KW-0472">Membrane</keyword>
<evidence type="ECO:0000313" key="3">
    <source>
        <dbReference type="Proteomes" id="UP000217785"/>
    </source>
</evidence>
<dbReference type="InterPro" id="IPR019723">
    <property type="entry name" value="Uncharacterised_YfmQ"/>
</dbReference>
<feature type="transmembrane region" description="Helical" evidence="1">
    <location>
        <begin position="12"/>
        <end position="32"/>
    </location>
</feature>
<proteinExistence type="predicted"/>
<dbReference type="Proteomes" id="UP000217785">
    <property type="component" value="Unassembled WGS sequence"/>
</dbReference>
<reference evidence="3" key="1">
    <citation type="submission" date="2017-07" db="EMBL/GenBank/DDBJ databases">
        <title>Draft genome sequence of Effusibacillus lacus strain skLN1.</title>
        <authorList>
            <person name="Watanabe M."/>
            <person name="Kojima H."/>
            <person name="Fukui M."/>
        </authorList>
    </citation>
    <scope>NUCLEOTIDE SEQUENCE [LARGE SCALE GENOMIC DNA]</scope>
    <source>
        <strain evidence="3">skLN1</strain>
    </source>
</reference>
<evidence type="ECO:0000256" key="1">
    <source>
        <dbReference type="SAM" id="Phobius"/>
    </source>
</evidence>
<name>A0A292YRW3_9BACL</name>
<organism evidence="2 3">
    <name type="scientific">Effusibacillus lacus</name>
    <dbReference type="NCBI Taxonomy" id="1348429"/>
    <lineage>
        <taxon>Bacteria</taxon>
        <taxon>Bacillati</taxon>
        <taxon>Bacillota</taxon>
        <taxon>Bacilli</taxon>
        <taxon>Bacillales</taxon>
        <taxon>Alicyclobacillaceae</taxon>
        <taxon>Effusibacillus</taxon>
    </lineage>
</organism>
<keyword evidence="1" id="KW-0812">Transmembrane</keyword>
<dbReference type="EMBL" id="BDUF01000086">
    <property type="protein sequence ID" value="GAX91200.1"/>
    <property type="molecule type" value="Genomic_DNA"/>
</dbReference>
<dbReference type="RefSeq" id="WP_096182924.1">
    <property type="nucleotide sequence ID" value="NZ_BDUF01000086.1"/>
</dbReference>
<comment type="caution">
    <text evidence="2">The sequence shown here is derived from an EMBL/GenBank/DDBJ whole genome shotgun (WGS) entry which is preliminary data.</text>
</comment>
<dbReference type="Pfam" id="PF10787">
    <property type="entry name" value="YfmQ"/>
    <property type="match status" value="1"/>
</dbReference>
<gene>
    <name evidence="2" type="ORF">EFBL_2866</name>
</gene>
<accession>A0A292YRW3</accession>
<protein>
    <submittedName>
        <fullName evidence="2">Uncharacterized protein</fullName>
    </submittedName>
</protein>
<evidence type="ECO:0000313" key="2">
    <source>
        <dbReference type="EMBL" id="GAX91200.1"/>
    </source>
</evidence>